<dbReference type="AlphaFoldDB" id="A0AAD7ALE7"/>
<sequence length="87" mass="9617">MMHIVPVLSTLLTASAVWGHPNLEHRAIPQVYEACINANDIALTFDDGPYIYLRSISDQFSAAGAKATFFMNGNNWDCILTPLEVAY</sequence>
<evidence type="ECO:0000256" key="11">
    <source>
        <dbReference type="ARBA" id="ARBA00023316"/>
    </source>
</evidence>
<keyword evidence="3" id="KW-1003">Cell membrane</keyword>
<feature type="signal peptide" evidence="12">
    <location>
        <begin position="1"/>
        <end position="19"/>
    </location>
</feature>
<dbReference type="InterPro" id="IPR011330">
    <property type="entry name" value="Glyco_hydro/deAcase_b/a-brl"/>
</dbReference>
<dbReference type="Proteomes" id="UP001218218">
    <property type="component" value="Unassembled WGS sequence"/>
</dbReference>
<keyword evidence="9" id="KW-0119">Carbohydrate metabolism</keyword>
<keyword evidence="15" id="KW-1185">Reference proteome</keyword>
<reference evidence="14" key="1">
    <citation type="submission" date="2023-03" db="EMBL/GenBank/DDBJ databases">
        <title>Massive genome expansion in bonnet fungi (Mycena s.s.) driven by repeated elements and novel gene families across ecological guilds.</title>
        <authorList>
            <consortium name="Lawrence Berkeley National Laboratory"/>
            <person name="Harder C.B."/>
            <person name="Miyauchi S."/>
            <person name="Viragh M."/>
            <person name="Kuo A."/>
            <person name="Thoen E."/>
            <person name="Andreopoulos B."/>
            <person name="Lu D."/>
            <person name="Skrede I."/>
            <person name="Drula E."/>
            <person name="Henrissat B."/>
            <person name="Morin E."/>
            <person name="Kohler A."/>
            <person name="Barry K."/>
            <person name="LaButti K."/>
            <person name="Morin E."/>
            <person name="Salamov A."/>
            <person name="Lipzen A."/>
            <person name="Mereny Z."/>
            <person name="Hegedus B."/>
            <person name="Baldrian P."/>
            <person name="Stursova M."/>
            <person name="Weitz H."/>
            <person name="Taylor A."/>
            <person name="Grigoriev I.V."/>
            <person name="Nagy L.G."/>
            <person name="Martin F."/>
            <person name="Kauserud H."/>
        </authorList>
    </citation>
    <scope>NUCLEOTIDE SEQUENCE</scope>
    <source>
        <strain evidence="14">CBHHK002</strain>
    </source>
</reference>
<feature type="domain" description="NodB homology" evidence="13">
    <location>
        <begin position="39"/>
        <end position="87"/>
    </location>
</feature>
<evidence type="ECO:0000256" key="8">
    <source>
        <dbReference type="ARBA" id="ARBA00023136"/>
    </source>
</evidence>
<keyword evidence="11" id="KW-0961">Cell wall biogenesis/degradation</keyword>
<evidence type="ECO:0000256" key="12">
    <source>
        <dbReference type="SAM" id="SignalP"/>
    </source>
</evidence>
<evidence type="ECO:0000256" key="2">
    <source>
        <dbReference type="ARBA" id="ARBA00004609"/>
    </source>
</evidence>
<dbReference type="GO" id="GO:0005886">
    <property type="term" value="C:plasma membrane"/>
    <property type="evidence" value="ECO:0007669"/>
    <property type="project" value="UniProtKB-SubCell"/>
</dbReference>
<evidence type="ECO:0000256" key="5">
    <source>
        <dbReference type="ARBA" id="ARBA00022723"/>
    </source>
</evidence>
<dbReference type="SUPFAM" id="SSF88713">
    <property type="entry name" value="Glycoside hydrolase/deacetylase"/>
    <property type="match status" value="1"/>
</dbReference>
<dbReference type="Gene3D" id="3.20.20.370">
    <property type="entry name" value="Glycoside hydrolase/deacetylase"/>
    <property type="match status" value="1"/>
</dbReference>
<dbReference type="InterPro" id="IPR002509">
    <property type="entry name" value="NODB_dom"/>
</dbReference>
<dbReference type="GO" id="GO:0005975">
    <property type="term" value="P:carbohydrate metabolic process"/>
    <property type="evidence" value="ECO:0007669"/>
    <property type="project" value="InterPro"/>
</dbReference>
<dbReference type="GO" id="GO:0046872">
    <property type="term" value="F:metal ion binding"/>
    <property type="evidence" value="ECO:0007669"/>
    <property type="project" value="UniProtKB-KW"/>
</dbReference>
<keyword evidence="6 12" id="KW-0732">Signal</keyword>
<comment type="cofactor">
    <cofactor evidence="1">
        <name>Co(2+)</name>
        <dbReference type="ChEBI" id="CHEBI:48828"/>
    </cofactor>
</comment>
<evidence type="ECO:0000256" key="4">
    <source>
        <dbReference type="ARBA" id="ARBA00022622"/>
    </source>
</evidence>
<accession>A0AAD7ALE7</accession>
<keyword evidence="7" id="KW-0378">Hydrolase</keyword>
<evidence type="ECO:0000259" key="13">
    <source>
        <dbReference type="PROSITE" id="PS51677"/>
    </source>
</evidence>
<evidence type="ECO:0000256" key="7">
    <source>
        <dbReference type="ARBA" id="ARBA00022801"/>
    </source>
</evidence>
<feature type="chain" id="PRO_5042290447" description="NodB homology domain-containing protein" evidence="12">
    <location>
        <begin position="20"/>
        <end position="87"/>
    </location>
</feature>
<keyword evidence="10" id="KW-0449">Lipoprotein</keyword>
<evidence type="ECO:0000256" key="3">
    <source>
        <dbReference type="ARBA" id="ARBA00022475"/>
    </source>
</evidence>
<evidence type="ECO:0000313" key="14">
    <source>
        <dbReference type="EMBL" id="KAJ7362376.1"/>
    </source>
</evidence>
<dbReference type="GO" id="GO:0098552">
    <property type="term" value="C:side of membrane"/>
    <property type="evidence" value="ECO:0007669"/>
    <property type="project" value="UniProtKB-KW"/>
</dbReference>
<evidence type="ECO:0000256" key="6">
    <source>
        <dbReference type="ARBA" id="ARBA00022729"/>
    </source>
</evidence>
<keyword evidence="4" id="KW-0336">GPI-anchor</keyword>
<keyword evidence="8" id="KW-0472">Membrane</keyword>
<dbReference type="PANTHER" id="PTHR46471">
    <property type="entry name" value="CHITIN DEACETYLASE"/>
    <property type="match status" value="1"/>
</dbReference>
<gene>
    <name evidence="14" type="ORF">DFH08DRAFT_950649</name>
</gene>
<dbReference type="EMBL" id="JARIHO010000004">
    <property type="protein sequence ID" value="KAJ7362376.1"/>
    <property type="molecule type" value="Genomic_DNA"/>
</dbReference>
<dbReference type="GO" id="GO:0016810">
    <property type="term" value="F:hydrolase activity, acting on carbon-nitrogen (but not peptide) bonds"/>
    <property type="evidence" value="ECO:0007669"/>
    <property type="project" value="InterPro"/>
</dbReference>
<evidence type="ECO:0000313" key="15">
    <source>
        <dbReference type="Proteomes" id="UP001218218"/>
    </source>
</evidence>
<keyword evidence="4" id="KW-0325">Glycoprotein</keyword>
<dbReference type="PANTHER" id="PTHR46471:SF2">
    <property type="entry name" value="CHITIN DEACETYLASE-RELATED"/>
    <property type="match status" value="1"/>
</dbReference>
<protein>
    <recommendedName>
        <fullName evidence="13">NodB homology domain-containing protein</fullName>
    </recommendedName>
</protein>
<evidence type="ECO:0000256" key="1">
    <source>
        <dbReference type="ARBA" id="ARBA00001941"/>
    </source>
</evidence>
<organism evidence="14 15">
    <name type="scientific">Mycena albidolilacea</name>
    <dbReference type="NCBI Taxonomy" id="1033008"/>
    <lineage>
        <taxon>Eukaryota</taxon>
        <taxon>Fungi</taxon>
        <taxon>Dikarya</taxon>
        <taxon>Basidiomycota</taxon>
        <taxon>Agaricomycotina</taxon>
        <taxon>Agaricomycetes</taxon>
        <taxon>Agaricomycetidae</taxon>
        <taxon>Agaricales</taxon>
        <taxon>Marasmiineae</taxon>
        <taxon>Mycenaceae</taxon>
        <taxon>Mycena</taxon>
    </lineage>
</organism>
<dbReference type="Pfam" id="PF01522">
    <property type="entry name" value="Polysacc_deac_1"/>
    <property type="match status" value="1"/>
</dbReference>
<name>A0AAD7ALE7_9AGAR</name>
<keyword evidence="5" id="KW-0479">Metal-binding</keyword>
<comment type="caution">
    <text evidence="14">The sequence shown here is derived from an EMBL/GenBank/DDBJ whole genome shotgun (WGS) entry which is preliminary data.</text>
</comment>
<proteinExistence type="predicted"/>
<dbReference type="PROSITE" id="PS51677">
    <property type="entry name" value="NODB"/>
    <property type="match status" value="1"/>
</dbReference>
<comment type="subcellular location">
    <subcellularLocation>
        <location evidence="2">Cell membrane</location>
        <topology evidence="2">Lipid-anchor</topology>
        <topology evidence="2">GPI-anchor</topology>
    </subcellularLocation>
</comment>
<dbReference type="GO" id="GO:0071555">
    <property type="term" value="P:cell wall organization"/>
    <property type="evidence" value="ECO:0007669"/>
    <property type="project" value="UniProtKB-KW"/>
</dbReference>
<evidence type="ECO:0000256" key="10">
    <source>
        <dbReference type="ARBA" id="ARBA00023288"/>
    </source>
</evidence>
<evidence type="ECO:0000256" key="9">
    <source>
        <dbReference type="ARBA" id="ARBA00023277"/>
    </source>
</evidence>